<sequence>MNRSWLYVFIAGLFEIGWVVGLKHAYNWWTWGLTGIAIYLCMHLLLSATKCLPVGTAYVVFTGMGTAGTVVLDMFLFGESFHMGKFCLIIVLLIGVMGLKSITPDTEEGRS</sequence>
<keyword evidence="2" id="KW-1003">Cell membrane</keyword>
<dbReference type="GO" id="GO:0022857">
    <property type="term" value="F:transmembrane transporter activity"/>
    <property type="evidence" value="ECO:0007669"/>
    <property type="project" value="InterPro"/>
</dbReference>
<dbReference type="AlphaFoldDB" id="A0A1I0DSB0"/>
<keyword evidence="3 6" id="KW-0812">Transmembrane</keyword>
<dbReference type="GO" id="GO:0005886">
    <property type="term" value="C:plasma membrane"/>
    <property type="evidence" value="ECO:0007669"/>
    <property type="project" value="UniProtKB-SubCell"/>
</dbReference>
<feature type="transmembrane region" description="Helical" evidence="7">
    <location>
        <begin position="58"/>
        <end position="77"/>
    </location>
</feature>
<dbReference type="PANTHER" id="PTHR30561">
    <property type="entry name" value="SMR FAMILY PROTON-DEPENDENT DRUG EFFLUX TRANSPORTER SUGE"/>
    <property type="match status" value="1"/>
</dbReference>
<keyword evidence="4 7" id="KW-1133">Transmembrane helix</keyword>
<comment type="similarity">
    <text evidence="6">Belongs to the drug/metabolite transporter (DMT) superfamily. Small multidrug resistance (SMR) (TC 2.A.7.1) family.</text>
</comment>
<evidence type="ECO:0000256" key="7">
    <source>
        <dbReference type="SAM" id="Phobius"/>
    </source>
</evidence>
<dbReference type="InterPro" id="IPR045324">
    <property type="entry name" value="Small_multidrug_res"/>
</dbReference>
<protein>
    <submittedName>
        <fullName evidence="8">Paired small multidrug resistance pump</fullName>
    </submittedName>
</protein>
<comment type="subcellular location">
    <subcellularLocation>
        <location evidence="1 6">Cell membrane</location>
        <topology evidence="1 6">Multi-pass membrane protein</topology>
    </subcellularLocation>
</comment>
<evidence type="ECO:0000313" key="8">
    <source>
        <dbReference type="EMBL" id="SET35329.1"/>
    </source>
</evidence>
<dbReference type="Proteomes" id="UP000198618">
    <property type="component" value="Unassembled WGS sequence"/>
</dbReference>
<evidence type="ECO:0000256" key="2">
    <source>
        <dbReference type="ARBA" id="ARBA00022475"/>
    </source>
</evidence>
<dbReference type="Pfam" id="PF00893">
    <property type="entry name" value="Multi_Drug_Res"/>
    <property type="match status" value="1"/>
</dbReference>
<evidence type="ECO:0000256" key="6">
    <source>
        <dbReference type="RuleBase" id="RU003942"/>
    </source>
</evidence>
<feature type="transmembrane region" description="Helical" evidence="7">
    <location>
        <begin position="28"/>
        <end position="46"/>
    </location>
</feature>
<dbReference type="STRING" id="930131.SAMN05216389_109128"/>
<evidence type="ECO:0000256" key="5">
    <source>
        <dbReference type="ARBA" id="ARBA00023136"/>
    </source>
</evidence>
<proteinExistence type="inferred from homology"/>
<keyword evidence="9" id="KW-1185">Reference proteome</keyword>
<gene>
    <name evidence="8" type="ORF">SAMN05216389_109128</name>
</gene>
<dbReference type="InterPro" id="IPR000390">
    <property type="entry name" value="Small_drug/metabolite_transptr"/>
</dbReference>
<organism evidence="8 9">
    <name type="scientific">Oceanobacillus limi</name>
    <dbReference type="NCBI Taxonomy" id="930131"/>
    <lineage>
        <taxon>Bacteria</taxon>
        <taxon>Bacillati</taxon>
        <taxon>Bacillota</taxon>
        <taxon>Bacilli</taxon>
        <taxon>Bacillales</taxon>
        <taxon>Bacillaceae</taxon>
        <taxon>Oceanobacillus</taxon>
    </lineage>
</organism>
<feature type="transmembrane region" description="Helical" evidence="7">
    <location>
        <begin position="5"/>
        <end position="22"/>
    </location>
</feature>
<feature type="transmembrane region" description="Helical" evidence="7">
    <location>
        <begin position="83"/>
        <end position="102"/>
    </location>
</feature>
<reference evidence="8 9" key="1">
    <citation type="submission" date="2016-10" db="EMBL/GenBank/DDBJ databases">
        <authorList>
            <person name="de Groot N.N."/>
        </authorList>
    </citation>
    <scope>NUCLEOTIDE SEQUENCE [LARGE SCALE GENOMIC DNA]</scope>
    <source>
        <strain evidence="8 9">IBRC-M 10780</strain>
    </source>
</reference>
<dbReference type="RefSeq" id="WP_090869913.1">
    <property type="nucleotide sequence ID" value="NZ_FOHE01000009.1"/>
</dbReference>
<name>A0A1I0DSB0_9BACI</name>
<dbReference type="EMBL" id="FOHE01000009">
    <property type="protein sequence ID" value="SET35329.1"/>
    <property type="molecule type" value="Genomic_DNA"/>
</dbReference>
<accession>A0A1I0DSB0</accession>
<keyword evidence="5 7" id="KW-0472">Membrane</keyword>
<evidence type="ECO:0000313" key="9">
    <source>
        <dbReference type="Proteomes" id="UP000198618"/>
    </source>
</evidence>
<evidence type="ECO:0000256" key="4">
    <source>
        <dbReference type="ARBA" id="ARBA00022989"/>
    </source>
</evidence>
<dbReference type="SUPFAM" id="SSF103481">
    <property type="entry name" value="Multidrug resistance efflux transporter EmrE"/>
    <property type="match status" value="1"/>
</dbReference>
<dbReference type="Gene3D" id="1.10.3730.20">
    <property type="match status" value="1"/>
</dbReference>
<evidence type="ECO:0000256" key="1">
    <source>
        <dbReference type="ARBA" id="ARBA00004651"/>
    </source>
</evidence>
<evidence type="ECO:0000256" key="3">
    <source>
        <dbReference type="ARBA" id="ARBA00022692"/>
    </source>
</evidence>
<dbReference type="OrthoDB" id="2168659at2"/>
<dbReference type="PANTHER" id="PTHR30561:SF7">
    <property type="entry name" value="GUANIDINIUM EFFLUX SYSTEM SUBUNIT GDNC-RELATED"/>
    <property type="match status" value="1"/>
</dbReference>
<dbReference type="InterPro" id="IPR037185">
    <property type="entry name" value="EmrE-like"/>
</dbReference>